<dbReference type="InterPro" id="IPR012340">
    <property type="entry name" value="NA-bd_OB-fold"/>
</dbReference>
<dbReference type="GO" id="GO:0000400">
    <property type="term" value="F:four-way junction DNA binding"/>
    <property type="evidence" value="ECO:0007669"/>
    <property type="project" value="UniProtKB-UniRule"/>
</dbReference>
<keyword evidence="3 6" id="KW-0238">DNA-binding</keyword>
<dbReference type="Pfam" id="PF07499">
    <property type="entry name" value="RuvA_C"/>
    <property type="match status" value="1"/>
</dbReference>
<dbReference type="GO" id="GO:0006310">
    <property type="term" value="P:DNA recombination"/>
    <property type="evidence" value="ECO:0007669"/>
    <property type="project" value="UniProtKB-UniRule"/>
</dbReference>
<comment type="subunit">
    <text evidence="6">Homotetramer. Forms an RuvA(8)-RuvB(12)-Holliday junction (HJ) complex. HJ DNA is sandwiched between 2 RuvA tetramers; dsDNA enters through RuvA and exits via RuvB. An RuvB hexamer assembles on each DNA strand where it exits the tetramer. Each RuvB hexamer is contacted by two RuvA subunits (via domain III) on 2 adjacent RuvB subunits; this complex drives branch migration. In the full resolvosome a probable DNA-RuvA(4)-RuvB(12)-RuvC(2) complex forms which resolves the HJ.</text>
</comment>
<dbReference type="InterPro" id="IPR010994">
    <property type="entry name" value="RuvA_2-like"/>
</dbReference>
<dbReference type="Gene3D" id="1.10.8.10">
    <property type="entry name" value="DNA helicase RuvA subunit, C-terminal domain"/>
    <property type="match status" value="1"/>
</dbReference>
<comment type="similarity">
    <text evidence="6">Belongs to the RuvA family.</text>
</comment>
<keyword evidence="2 6" id="KW-0227">DNA damage</keyword>
<dbReference type="Proteomes" id="UP000177953">
    <property type="component" value="Unassembled WGS sequence"/>
</dbReference>
<keyword evidence="8" id="KW-0378">Hydrolase</keyword>
<keyword evidence="1 6" id="KW-0963">Cytoplasm</keyword>
<gene>
    <name evidence="6" type="primary">ruvA</name>
    <name evidence="8" type="ORF">A2754_03665</name>
</gene>
<dbReference type="InterPro" id="IPR036267">
    <property type="entry name" value="RuvA_C_sf"/>
</dbReference>
<dbReference type="GO" id="GO:0048476">
    <property type="term" value="C:Holliday junction resolvase complex"/>
    <property type="evidence" value="ECO:0007669"/>
    <property type="project" value="UniProtKB-UniRule"/>
</dbReference>
<evidence type="ECO:0000256" key="1">
    <source>
        <dbReference type="ARBA" id="ARBA00022490"/>
    </source>
</evidence>
<dbReference type="InterPro" id="IPR011114">
    <property type="entry name" value="RuvA_C"/>
</dbReference>
<dbReference type="Pfam" id="PF14520">
    <property type="entry name" value="HHH_5"/>
    <property type="match status" value="1"/>
</dbReference>
<dbReference type="GO" id="GO:0009379">
    <property type="term" value="C:Holliday junction helicase complex"/>
    <property type="evidence" value="ECO:0007669"/>
    <property type="project" value="InterPro"/>
</dbReference>
<dbReference type="Gene3D" id="2.40.50.140">
    <property type="entry name" value="Nucleic acid-binding proteins"/>
    <property type="match status" value="1"/>
</dbReference>
<dbReference type="GO" id="GO:0009378">
    <property type="term" value="F:four-way junction helicase activity"/>
    <property type="evidence" value="ECO:0007669"/>
    <property type="project" value="InterPro"/>
</dbReference>
<proteinExistence type="inferred from homology"/>
<comment type="subcellular location">
    <subcellularLocation>
        <location evidence="6">Cytoplasm</location>
    </subcellularLocation>
</comment>
<comment type="function">
    <text evidence="6">The RuvA-RuvB-RuvC complex processes Holliday junction (HJ) DNA during genetic recombination and DNA repair, while the RuvA-RuvB complex plays an important role in the rescue of blocked DNA replication forks via replication fork reversal (RFR). RuvA specifically binds to HJ cruciform DNA, conferring on it an open structure. The RuvB hexamer acts as an ATP-dependent pump, pulling dsDNA into and through the RuvAB complex. HJ branch migration allows RuvC to scan DNA until it finds its consensus sequence, where it cleaves and resolves the cruciform DNA.</text>
</comment>
<dbReference type="Pfam" id="PF01330">
    <property type="entry name" value="RuvA_N"/>
    <property type="match status" value="1"/>
</dbReference>
<dbReference type="SUPFAM" id="SSF46929">
    <property type="entry name" value="DNA helicase RuvA subunit, C-terminal domain"/>
    <property type="match status" value="1"/>
</dbReference>
<feature type="region of interest" description="Domain III" evidence="6">
    <location>
        <begin position="149"/>
        <end position="193"/>
    </location>
</feature>
<keyword evidence="4 6" id="KW-0233">DNA recombination</keyword>
<dbReference type="GO" id="GO:0006281">
    <property type="term" value="P:DNA repair"/>
    <property type="evidence" value="ECO:0007669"/>
    <property type="project" value="UniProtKB-UniRule"/>
</dbReference>
<feature type="domain" description="Helix-hairpin-helix DNA-binding motif class 1" evidence="7">
    <location>
        <begin position="108"/>
        <end position="127"/>
    </location>
</feature>
<dbReference type="InterPro" id="IPR013849">
    <property type="entry name" value="DNA_helicase_Holl-junc_RuvA_I"/>
</dbReference>
<sequence>MISLIQGKVISNNGSEAIVLTAGGVGYRVMVSPAAAKKCTVGAEATIETYLVVREDALDLFGFGSTAEKGLFKNFLTVSGVGPKTALHLLLLGSVEEISMAIGRGDIDYLTKVSGIGKKTAERIVVELREKVVRGRSEESDGSMPISDALSDVVDALITLGYSSQEARDAARKLNAAGKTSEQLLREALRNIK</sequence>
<dbReference type="NCBIfam" id="TIGR00084">
    <property type="entry name" value="ruvA"/>
    <property type="match status" value="1"/>
</dbReference>
<dbReference type="CDD" id="cd14332">
    <property type="entry name" value="UBA_RuvA_C"/>
    <property type="match status" value="1"/>
</dbReference>
<evidence type="ECO:0000256" key="4">
    <source>
        <dbReference type="ARBA" id="ARBA00023172"/>
    </source>
</evidence>
<evidence type="ECO:0000313" key="9">
    <source>
        <dbReference type="Proteomes" id="UP000177953"/>
    </source>
</evidence>
<dbReference type="HAMAP" id="MF_00031">
    <property type="entry name" value="DNA_HJ_migration_RuvA"/>
    <property type="match status" value="1"/>
</dbReference>
<evidence type="ECO:0000256" key="2">
    <source>
        <dbReference type="ARBA" id="ARBA00022763"/>
    </source>
</evidence>
<comment type="caution">
    <text evidence="6">Lacks conserved residue(s) required for the propagation of feature annotation.</text>
</comment>
<dbReference type="SMART" id="SM00278">
    <property type="entry name" value="HhH1"/>
    <property type="match status" value="2"/>
</dbReference>
<organism evidence="8 9">
    <name type="scientific">Candidatus Magasanikbacteria bacterium RIFCSPHIGHO2_01_FULL_47_8</name>
    <dbReference type="NCBI Taxonomy" id="1798673"/>
    <lineage>
        <taxon>Bacteria</taxon>
        <taxon>Candidatus Magasanikiibacteriota</taxon>
    </lineage>
</organism>
<dbReference type="InterPro" id="IPR003583">
    <property type="entry name" value="Hlx-hairpin-Hlx_DNA-bd_motif"/>
</dbReference>
<feature type="domain" description="Helix-hairpin-helix DNA-binding motif class 1" evidence="7">
    <location>
        <begin position="73"/>
        <end position="92"/>
    </location>
</feature>
<keyword evidence="8" id="KW-0547">Nucleotide-binding</keyword>
<evidence type="ECO:0000256" key="6">
    <source>
        <dbReference type="HAMAP-Rule" id="MF_00031"/>
    </source>
</evidence>
<keyword evidence="8" id="KW-0067">ATP-binding</keyword>
<dbReference type="InterPro" id="IPR000085">
    <property type="entry name" value="RuvA"/>
</dbReference>
<protein>
    <recommendedName>
        <fullName evidence="6">Holliday junction branch migration complex subunit RuvA</fullName>
    </recommendedName>
</protein>
<comment type="caution">
    <text evidence="8">The sequence shown here is derived from an EMBL/GenBank/DDBJ whole genome shotgun (WGS) entry which is preliminary data.</text>
</comment>
<dbReference type="SUPFAM" id="SSF47781">
    <property type="entry name" value="RuvA domain 2-like"/>
    <property type="match status" value="1"/>
</dbReference>
<comment type="domain">
    <text evidence="6">Has three domains with a flexible linker between the domains II and III and assumes an 'L' shape. Domain III is highly mobile and contacts RuvB.</text>
</comment>
<name>A0A1F6MFP1_9BACT</name>
<evidence type="ECO:0000256" key="5">
    <source>
        <dbReference type="ARBA" id="ARBA00023204"/>
    </source>
</evidence>
<reference evidence="8 9" key="1">
    <citation type="journal article" date="2016" name="Nat. Commun.">
        <title>Thousands of microbial genomes shed light on interconnected biogeochemical processes in an aquifer system.</title>
        <authorList>
            <person name="Anantharaman K."/>
            <person name="Brown C.T."/>
            <person name="Hug L.A."/>
            <person name="Sharon I."/>
            <person name="Castelle C.J."/>
            <person name="Probst A.J."/>
            <person name="Thomas B.C."/>
            <person name="Singh A."/>
            <person name="Wilkins M.J."/>
            <person name="Karaoz U."/>
            <person name="Brodie E.L."/>
            <person name="Williams K.H."/>
            <person name="Hubbard S.S."/>
            <person name="Banfield J.F."/>
        </authorList>
    </citation>
    <scope>NUCLEOTIDE SEQUENCE [LARGE SCALE GENOMIC DNA]</scope>
</reference>
<dbReference type="GO" id="GO:0005524">
    <property type="term" value="F:ATP binding"/>
    <property type="evidence" value="ECO:0007669"/>
    <property type="project" value="InterPro"/>
</dbReference>
<dbReference type="GO" id="GO:0005737">
    <property type="term" value="C:cytoplasm"/>
    <property type="evidence" value="ECO:0007669"/>
    <property type="project" value="UniProtKB-SubCell"/>
</dbReference>
<dbReference type="SUPFAM" id="SSF50249">
    <property type="entry name" value="Nucleic acid-binding proteins"/>
    <property type="match status" value="1"/>
</dbReference>
<keyword evidence="8" id="KW-0347">Helicase</keyword>
<dbReference type="EMBL" id="MFPU01000007">
    <property type="protein sequence ID" value="OGH70456.1"/>
    <property type="molecule type" value="Genomic_DNA"/>
</dbReference>
<dbReference type="Gene3D" id="1.10.150.20">
    <property type="entry name" value="5' to 3' exonuclease, C-terminal subdomain"/>
    <property type="match status" value="1"/>
</dbReference>
<accession>A0A1F6MFP1</accession>
<dbReference type="AlphaFoldDB" id="A0A1F6MFP1"/>
<keyword evidence="5 6" id="KW-0234">DNA repair</keyword>
<evidence type="ECO:0000313" key="8">
    <source>
        <dbReference type="EMBL" id="OGH70456.1"/>
    </source>
</evidence>
<evidence type="ECO:0000256" key="3">
    <source>
        <dbReference type="ARBA" id="ARBA00023125"/>
    </source>
</evidence>
<feature type="region of interest" description="Domain I" evidence="6">
    <location>
        <begin position="1"/>
        <end position="64"/>
    </location>
</feature>
<evidence type="ECO:0000259" key="7">
    <source>
        <dbReference type="SMART" id="SM00278"/>
    </source>
</evidence>